<comment type="caution">
    <text evidence="2">The sequence shown here is derived from an EMBL/GenBank/DDBJ whole genome shotgun (WGS) entry which is preliminary data.</text>
</comment>
<protein>
    <recommendedName>
        <fullName evidence="1">Glycoside hydrolase 123 catalytic domain-containing protein</fullName>
    </recommendedName>
</protein>
<dbReference type="EMBL" id="JAAIUW010000005">
    <property type="protein sequence ID" value="KAF7829691.1"/>
    <property type="molecule type" value="Genomic_DNA"/>
</dbReference>
<reference evidence="2" key="1">
    <citation type="submission" date="2020-09" db="EMBL/GenBank/DDBJ databases">
        <title>Genome-Enabled Discovery of Anthraquinone Biosynthesis in Senna tora.</title>
        <authorList>
            <person name="Kang S.-H."/>
            <person name="Pandey R.P."/>
            <person name="Lee C.-M."/>
            <person name="Sim J.-S."/>
            <person name="Jeong J.-T."/>
            <person name="Choi B.-S."/>
            <person name="Jung M."/>
            <person name="Ginzburg D."/>
            <person name="Zhao K."/>
            <person name="Won S.Y."/>
            <person name="Oh T.-J."/>
            <person name="Yu Y."/>
            <person name="Kim N.-H."/>
            <person name="Lee O.R."/>
            <person name="Lee T.-H."/>
            <person name="Bashyal P."/>
            <person name="Kim T.-S."/>
            <person name="Lee W.-H."/>
            <person name="Kawkins C."/>
            <person name="Kim C.-K."/>
            <person name="Kim J.S."/>
            <person name="Ahn B.O."/>
            <person name="Rhee S.Y."/>
            <person name="Sohng J.K."/>
        </authorList>
    </citation>
    <scope>NUCLEOTIDE SEQUENCE</scope>
    <source>
        <tissue evidence="2">Leaf</tissue>
    </source>
</reference>
<dbReference type="OrthoDB" id="1860167at2759"/>
<keyword evidence="3" id="KW-1185">Reference proteome</keyword>
<organism evidence="2 3">
    <name type="scientific">Senna tora</name>
    <dbReference type="NCBI Taxonomy" id="362788"/>
    <lineage>
        <taxon>Eukaryota</taxon>
        <taxon>Viridiplantae</taxon>
        <taxon>Streptophyta</taxon>
        <taxon>Embryophyta</taxon>
        <taxon>Tracheophyta</taxon>
        <taxon>Spermatophyta</taxon>
        <taxon>Magnoliopsida</taxon>
        <taxon>eudicotyledons</taxon>
        <taxon>Gunneridae</taxon>
        <taxon>Pentapetalae</taxon>
        <taxon>rosids</taxon>
        <taxon>fabids</taxon>
        <taxon>Fabales</taxon>
        <taxon>Fabaceae</taxon>
        <taxon>Caesalpinioideae</taxon>
        <taxon>Cassia clade</taxon>
        <taxon>Senna</taxon>
    </lineage>
</organism>
<evidence type="ECO:0000259" key="1">
    <source>
        <dbReference type="Pfam" id="PF13320"/>
    </source>
</evidence>
<sequence>MDNSGNHQDAVVPPVEGVAGGGTAYGWNDGSTQGLSLHKGSVDPTEIATKDIVYVWSMPSTANVGSQDMPRHLEPISLLAARNERESVQIAIRPKVSWGGFGGVAGTVQVQCSDLCSTSGDRLVVGQSLTLRRVVPILGVPDALVPVDLPVSQISLYPGETSVLWVSIDVPSDQPPGQYEGEIVITAVKADESQAQSLVKAEKHQLYRELKGCLDIVEPIDGKPLDEVVQRVKSATTSLRRILLSPPFSEFFADNGPVDMMDEDAISSLSVRVKLNLTVWDFVLPATPSLPAVFGISDTVIEDRFGVQHGTAEWYEALDQHFQWLLQYRISPYFCRWGNGMRVLTYTCPWPADHPKSDEYFSDPRLAAYAVPYSHVVSGNDAAKDYLQKQVEILRTKSHWRKAYFYLWDEPLNLEQYDSVRNMASEIHAYAPDARVLTTYYCGPNDAPLASTPFEAFVKVPNFLRPHNQIYCTSEWVLGNREDLVKDIISELRPENGEEWWTYVCMGPSDPHPNWHLGMRGTQHRAVMWRVWKEGGTGFLYWGANCYEKATTASAEIKFRHGLPPGDGVLYYPGQVFSSSNQPVASLRLERLLSGLQDFEYLKLYASRYGRDEGIALLERTGLYYGPERYTFEHMPVDAMRGEIFNACRS</sequence>
<proteinExistence type="predicted"/>
<dbReference type="Pfam" id="PF13320">
    <property type="entry name" value="GH123_cat"/>
    <property type="match status" value="1"/>
</dbReference>
<name>A0A834U0D2_9FABA</name>
<gene>
    <name evidence="2" type="ORF">G2W53_012024</name>
</gene>
<accession>A0A834U0D2</accession>
<dbReference type="InterPro" id="IPR025150">
    <property type="entry name" value="GH123_cat"/>
</dbReference>
<evidence type="ECO:0000313" key="3">
    <source>
        <dbReference type="Proteomes" id="UP000634136"/>
    </source>
</evidence>
<dbReference type="Proteomes" id="UP000634136">
    <property type="component" value="Unassembled WGS sequence"/>
</dbReference>
<dbReference type="PANTHER" id="PTHR37193">
    <property type="entry name" value="ALPHA-1,6-MANNOSYL-GLYCOPROTEIN 2-BETA-N-ACETYLGLUCOSAMINYLTRANSFERASE"/>
    <property type="match status" value="1"/>
</dbReference>
<evidence type="ECO:0000313" key="2">
    <source>
        <dbReference type="EMBL" id="KAF7829691.1"/>
    </source>
</evidence>
<dbReference type="AlphaFoldDB" id="A0A834U0D2"/>
<feature type="domain" description="Glycoside hydrolase 123 catalytic" evidence="1">
    <location>
        <begin position="381"/>
        <end position="604"/>
    </location>
</feature>
<dbReference type="PANTHER" id="PTHR37193:SF1">
    <property type="entry name" value="ALPHA-1,6-MANNOSYL-GLYCOPROTEIN 2-BETA-N-ACETYLGLUCOSAMINYLTRANSFERASE"/>
    <property type="match status" value="1"/>
</dbReference>